<feature type="transmembrane region" description="Helical" evidence="1">
    <location>
        <begin position="88"/>
        <end position="105"/>
    </location>
</feature>
<feature type="transmembrane region" description="Helical" evidence="1">
    <location>
        <begin position="20"/>
        <end position="46"/>
    </location>
</feature>
<keyword evidence="1" id="KW-0812">Transmembrane</keyword>
<gene>
    <name evidence="2" type="ORF">RGE70_02735</name>
</gene>
<keyword evidence="1" id="KW-0472">Membrane</keyword>
<accession>A0ABZ0K1M3</accession>
<evidence type="ECO:0000256" key="1">
    <source>
        <dbReference type="SAM" id="Phobius"/>
    </source>
</evidence>
<feature type="transmembrane region" description="Helical" evidence="1">
    <location>
        <begin position="142"/>
        <end position="162"/>
    </location>
</feature>
<feature type="transmembrane region" description="Helical" evidence="1">
    <location>
        <begin position="112"/>
        <end position="130"/>
    </location>
</feature>
<evidence type="ECO:0000313" key="3">
    <source>
        <dbReference type="Proteomes" id="UP001529491"/>
    </source>
</evidence>
<dbReference type="EMBL" id="CP136522">
    <property type="protein sequence ID" value="WOT05763.1"/>
    <property type="molecule type" value="Genomic_DNA"/>
</dbReference>
<organism evidence="2 3">
    <name type="scientific">Shewanella youngdeokensis</name>
    <dbReference type="NCBI Taxonomy" id="2999068"/>
    <lineage>
        <taxon>Bacteria</taxon>
        <taxon>Pseudomonadati</taxon>
        <taxon>Pseudomonadota</taxon>
        <taxon>Gammaproteobacteria</taxon>
        <taxon>Alteromonadales</taxon>
        <taxon>Shewanellaceae</taxon>
        <taxon>Shewanella</taxon>
    </lineage>
</organism>
<feature type="transmembrane region" description="Helical" evidence="1">
    <location>
        <begin position="58"/>
        <end position="76"/>
    </location>
</feature>
<dbReference type="Proteomes" id="UP001529491">
    <property type="component" value="Chromosome"/>
</dbReference>
<dbReference type="Pfam" id="PF11086">
    <property type="entry name" value="DUF2878"/>
    <property type="match status" value="1"/>
</dbReference>
<keyword evidence="3" id="KW-1185">Reference proteome</keyword>
<evidence type="ECO:0000313" key="2">
    <source>
        <dbReference type="EMBL" id="WOT05763.1"/>
    </source>
</evidence>
<proteinExistence type="predicted"/>
<dbReference type="RefSeq" id="WP_310470025.1">
    <property type="nucleotide sequence ID" value="NZ_CP136522.1"/>
</dbReference>
<name>A0ABZ0K1M3_9GAMM</name>
<protein>
    <submittedName>
        <fullName evidence="2">DUF2878 domain-containing protein</fullName>
    </submittedName>
</protein>
<sequence length="170" mass="19391">MLLAAINKIRLQYVNIQNLVLYIVAWWTSVLFMNEALAYSFSLLMFHFLLSNQMLSDFIFMLKVAMIGIAVDGLLINSGVFHFSEAPYWLMLLWCHFAIALRYSFSFAQKQPVYLNAVLGGIAGCVSYLVGAYCEATRIPLGYWITGVISFCTWFVLFPIFVHASKRTVE</sequence>
<dbReference type="InterPro" id="IPR021306">
    <property type="entry name" value="DUF2878"/>
</dbReference>
<reference evidence="2 3" key="1">
    <citation type="submission" date="2023-10" db="EMBL/GenBank/DDBJ databases">
        <title>Complete genome sequence of Shewanella sp. DAU334.</title>
        <authorList>
            <person name="Lee Y.-S."/>
            <person name="Jeong H.-R."/>
            <person name="Hwang E.-J."/>
            <person name="Choi Y.-L."/>
            <person name="Kim G.-D."/>
        </authorList>
    </citation>
    <scope>NUCLEOTIDE SEQUENCE [LARGE SCALE GENOMIC DNA]</scope>
    <source>
        <strain evidence="2 3">DAU334</strain>
    </source>
</reference>
<keyword evidence="1" id="KW-1133">Transmembrane helix</keyword>